<sequence>MRLAKLMMVGAALWMASSAAWAQVTILINKQPYEFAHPVRLSSVLSIAANGGDWYWPASGVFDLNDATAEREKEAVLSRIRELLTEYDADSSTYKLLKNMYTQVASWTVATRVTMPVSYIRARVFFEENPMFPAGKYLLRLTGRPSVVHFSGAVAKPGAYRHSNNAIYTVSDKVKNHPEADRSTVYVIAPNGKVSERGIAYWNIDYGQLIPGSQVYVPIQGQIIGHALDDLNQRIAKLAVHRILPQ</sequence>
<protein>
    <recommendedName>
        <fullName evidence="2">Capsule biosynthesis GfcC-like C-terminal domain-containing protein</fullName>
    </recommendedName>
</protein>
<keyword evidence="1" id="KW-0732">Signal</keyword>
<feature type="chain" id="PRO_5030899232" description="Capsule biosynthesis GfcC-like C-terminal domain-containing protein" evidence="1">
    <location>
        <begin position="23"/>
        <end position="246"/>
    </location>
</feature>
<evidence type="ECO:0000313" key="4">
    <source>
        <dbReference type="Proteomes" id="UP000470213"/>
    </source>
</evidence>
<keyword evidence="4" id="KW-1185">Reference proteome</keyword>
<feature type="domain" description="Capsule biosynthesis GfcC-like C-terminal" evidence="2">
    <location>
        <begin position="179"/>
        <end position="243"/>
    </location>
</feature>
<accession>A0A7X5LJL1</accession>
<evidence type="ECO:0000259" key="2">
    <source>
        <dbReference type="Pfam" id="PF06251"/>
    </source>
</evidence>
<evidence type="ECO:0000313" key="3">
    <source>
        <dbReference type="EMBL" id="NDV90533.1"/>
    </source>
</evidence>
<proteinExistence type="predicted"/>
<gene>
    <name evidence="3" type="ORF">GTH32_04885</name>
</gene>
<dbReference type="AlphaFoldDB" id="A0A7X5LJL1"/>
<dbReference type="RefSeq" id="WP_163084121.1">
    <property type="nucleotide sequence ID" value="NZ_JAAAWN010000004.1"/>
</dbReference>
<dbReference type="InterPro" id="IPR010425">
    <property type="entry name" value="Caps_synth_GfcC-like_C"/>
</dbReference>
<name>A0A7X5LJL1_9ALTE</name>
<dbReference type="Gene3D" id="3.10.560.10">
    <property type="entry name" value="Outer membrane lipoprotein wza domain like"/>
    <property type="match status" value="1"/>
</dbReference>
<dbReference type="Proteomes" id="UP000470213">
    <property type="component" value="Unassembled WGS sequence"/>
</dbReference>
<evidence type="ECO:0000256" key="1">
    <source>
        <dbReference type="SAM" id="SignalP"/>
    </source>
</evidence>
<dbReference type="EMBL" id="JAAAWN010000004">
    <property type="protein sequence ID" value="NDV90533.1"/>
    <property type="molecule type" value="Genomic_DNA"/>
</dbReference>
<comment type="caution">
    <text evidence="3">The sequence shown here is derived from an EMBL/GenBank/DDBJ whole genome shotgun (WGS) entry which is preliminary data.</text>
</comment>
<dbReference type="Pfam" id="PF06251">
    <property type="entry name" value="Caps_syn_GfcC_C"/>
    <property type="match status" value="1"/>
</dbReference>
<feature type="signal peptide" evidence="1">
    <location>
        <begin position="1"/>
        <end position="22"/>
    </location>
</feature>
<organism evidence="3 4">
    <name type="scientific">Alteromonas profundi</name>
    <dbReference type="NCBI Taxonomy" id="2696062"/>
    <lineage>
        <taxon>Bacteria</taxon>
        <taxon>Pseudomonadati</taxon>
        <taxon>Pseudomonadota</taxon>
        <taxon>Gammaproteobacteria</taxon>
        <taxon>Alteromonadales</taxon>
        <taxon>Alteromonadaceae</taxon>
        <taxon>Alteromonas/Salinimonas group</taxon>
        <taxon>Alteromonas</taxon>
    </lineage>
</organism>
<reference evidence="3 4" key="1">
    <citation type="submission" date="2020-01" db="EMBL/GenBank/DDBJ databases">
        <authorList>
            <person name="Chen J."/>
            <person name="Zhu S."/>
            <person name="Yang J."/>
        </authorList>
    </citation>
    <scope>NUCLEOTIDE SEQUENCE [LARGE SCALE GENOMIC DNA]</scope>
    <source>
        <strain evidence="3 4">345S023</strain>
    </source>
</reference>